<accession>A0A9X1WBD5</accession>
<dbReference type="GO" id="GO:0042597">
    <property type="term" value="C:periplasmic space"/>
    <property type="evidence" value="ECO:0007669"/>
    <property type="project" value="InterPro"/>
</dbReference>
<feature type="chain" id="PRO_5040907355" evidence="2">
    <location>
        <begin position="19"/>
        <end position="295"/>
    </location>
</feature>
<proteinExistence type="predicted"/>
<sequence>MKYTTLALCLLAMSGCTSQPGTTQSSINDHLGLKALQSSDKCCLSLDQLDYQKVIKPEAIKLTLTDNSPIVELKSGKSFAYGLALPNAIGTIELTVYSVVEKKAFVPSVLILDENHKVLDVIDSSTIKYSESTLLYRSGFIGEYSLPVLYPNSVAPKYLLVVTTTEALSQSTAPMPPSEFALQSGQVSADAPFYSTNKIPHSAIGDVTIEFRYNPDGVIKESEDQKGQREKAVSEFVENDQVSTISRSDEELYNTQIRKAVTEGDFEKALKISEEAQKKGSSTSKQTFIDAMKGY</sequence>
<dbReference type="InterPro" id="IPR010794">
    <property type="entry name" value="MalM"/>
</dbReference>
<evidence type="ECO:0000256" key="1">
    <source>
        <dbReference type="SAM" id="MobiDB-lite"/>
    </source>
</evidence>
<dbReference type="EMBL" id="JAJNNZ010000003">
    <property type="protein sequence ID" value="MCJ2376295.1"/>
    <property type="molecule type" value="Genomic_DNA"/>
</dbReference>
<gene>
    <name evidence="3" type="ORF">LNL84_05545</name>
</gene>
<keyword evidence="4" id="KW-1185">Reference proteome</keyword>
<organism evidence="3 4">
    <name type="scientific">Vibrio gelatinilyticus</name>
    <dbReference type="NCBI Taxonomy" id="2893468"/>
    <lineage>
        <taxon>Bacteria</taxon>
        <taxon>Pseudomonadati</taxon>
        <taxon>Pseudomonadota</taxon>
        <taxon>Gammaproteobacteria</taxon>
        <taxon>Vibrionales</taxon>
        <taxon>Vibrionaceae</taxon>
        <taxon>Vibrio</taxon>
    </lineage>
</organism>
<protein>
    <submittedName>
        <fullName evidence="3">MalM family protein</fullName>
    </submittedName>
</protein>
<comment type="caution">
    <text evidence="3">The sequence shown here is derived from an EMBL/GenBank/DDBJ whole genome shotgun (WGS) entry which is preliminary data.</text>
</comment>
<keyword evidence="2" id="KW-0732">Signal</keyword>
<dbReference type="PROSITE" id="PS51257">
    <property type="entry name" value="PROKAR_LIPOPROTEIN"/>
    <property type="match status" value="1"/>
</dbReference>
<dbReference type="RefSeq" id="WP_244355735.1">
    <property type="nucleotide sequence ID" value="NZ_JAJNNZ010000003.1"/>
</dbReference>
<dbReference type="GO" id="GO:0008643">
    <property type="term" value="P:carbohydrate transport"/>
    <property type="evidence" value="ECO:0007669"/>
    <property type="project" value="InterPro"/>
</dbReference>
<reference evidence="3" key="1">
    <citation type="submission" date="2021-11" db="EMBL/GenBank/DDBJ databases">
        <title>Vibrio ZSDE26 sp. nov. and Vibrio ZSDZ34 sp. nov., isolated from coastal seawater in Qingdao.</title>
        <authorList>
            <person name="Zhang P."/>
        </authorList>
    </citation>
    <scope>NUCLEOTIDE SEQUENCE</scope>
    <source>
        <strain evidence="3">ZSDZ34</strain>
    </source>
</reference>
<feature type="signal peptide" evidence="2">
    <location>
        <begin position="1"/>
        <end position="18"/>
    </location>
</feature>
<evidence type="ECO:0000313" key="4">
    <source>
        <dbReference type="Proteomes" id="UP001139488"/>
    </source>
</evidence>
<feature type="region of interest" description="Disordered" evidence="1">
    <location>
        <begin position="276"/>
        <end position="295"/>
    </location>
</feature>
<dbReference type="Proteomes" id="UP001139488">
    <property type="component" value="Unassembled WGS sequence"/>
</dbReference>
<dbReference type="AlphaFoldDB" id="A0A9X1WBD5"/>
<dbReference type="Pfam" id="PF07148">
    <property type="entry name" value="MalM"/>
    <property type="match status" value="1"/>
</dbReference>
<name>A0A9X1WBD5_9VIBR</name>
<evidence type="ECO:0000256" key="2">
    <source>
        <dbReference type="SAM" id="SignalP"/>
    </source>
</evidence>
<evidence type="ECO:0000313" key="3">
    <source>
        <dbReference type="EMBL" id="MCJ2376295.1"/>
    </source>
</evidence>